<proteinExistence type="predicted"/>
<name>A0AC61L643_9EURY</name>
<gene>
    <name evidence="1" type="ORF">C4B59_02930</name>
</gene>
<comment type="caution">
    <text evidence="1">The sequence shown here is derived from an EMBL/GenBank/DDBJ whole genome shotgun (WGS) entry which is preliminary data.</text>
</comment>
<protein>
    <submittedName>
        <fullName evidence="1">Uncharacterized protein</fullName>
    </submittedName>
</protein>
<evidence type="ECO:0000313" key="2">
    <source>
        <dbReference type="Proteomes" id="UP000248329"/>
    </source>
</evidence>
<accession>A0AC61L643</accession>
<sequence>MRSTNISLQIITIVVSTLILTATTLYIPVVGAAPSGGNSQSNNPLSLQPLPIQYTYDCSLSISPVLSTHIQTSDTDMDVWLNVTMSNLMNSTLENVLVHDIFTGNVSILSSVPLYSLNGSEVAWSMGDFRPYESKNITMKIKVDTSTTSSTTIDSGFSVFGTLNGGPIYTYANGIVMLPSTFGEYLINTVDADITDPYIIAQAQILSNNPEEIFEFARDEVKYESYNGSLRGARGTLWSMAGNSMDQSSLLVALLRANGIPARYVNGTLSDERAKELIASMFVFPDNVIGSVPEGAETADPLNDTALMAEARNHTWVEYYSDSEDQWTSLDPSFEGADMGESFTTADEQFVEIPDSLRHKVTFKLKVEKQRSTISYPLTYTMSTSGLYGKKIALGHDVSISEDCIYTMPVVGCIEMDTTITYQPYLLIGDEKIYGASFQDYFKRTVPTWGTSQDITIQYTGEWLEFEVDDLTETSTHERMIFDKIGYVNRKTGAAVTPDINISVSPVDIFGMVIAPGEVPSFAFGAEMFELFPVFNEMNETYSAIENKEWGEYTDEEKQLLVDFITGMTYIAALKDGGASDFTTDSLADFYLTRAYFDSPRIIMASQVKYGDKVNFGIDLRKNDIRSVLYPGQLTLAQHSFMQTRGISEASIEGTVIEQLTNQSVISVPKIFEAADEQNISVRMFMPATDSDIDSLIDEITNLSISNEDKSLLISSAEMTPTYNKTEIMNMNISEEAKYRIIETLESGKGVIVPEEMVTVDGVITIGWWEINPETHEILGVMENGLHWSWWPIIIGILIPIFLDCIIFIYALVLNLKYVNNIHITSEGEVKSKLGLEEAKQKSVNDIKIFHEFAKDSTLLMGLVVADVIMKSIPMLAKDTLIYHWLKGLLPTLKFVAVYFLQFCMGVIIYEHAIKNFVFGILADPPPFANVNFA</sequence>
<reference evidence="1" key="1">
    <citation type="submission" date="2018-01" db="EMBL/GenBank/DDBJ databases">
        <authorList>
            <person name="Krukenberg V."/>
        </authorList>
    </citation>
    <scope>NUCLEOTIDE SEQUENCE</scope>
    <source>
        <strain evidence="1">E20ANME2</strain>
    </source>
</reference>
<dbReference type="Proteomes" id="UP000248329">
    <property type="component" value="Unassembled WGS sequence"/>
</dbReference>
<evidence type="ECO:0000313" key="1">
    <source>
        <dbReference type="EMBL" id="PXF61816.1"/>
    </source>
</evidence>
<dbReference type="EMBL" id="PQXF01000003">
    <property type="protein sequence ID" value="PXF61816.1"/>
    <property type="molecule type" value="Genomic_DNA"/>
</dbReference>
<organism evidence="1 2">
    <name type="scientific">Candidatus Methanogaster sp</name>
    <dbReference type="NCBI Taxonomy" id="3386292"/>
    <lineage>
        <taxon>Archaea</taxon>
        <taxon>Methanobacteriati</taxon>
        <taxon>Methanobacteriota</taxon>
        <taxon>Stenosarchaea group</taxon>
        <taxon>Methanomicrobia</taxon>
        <taxon>Methanosarcinales</taxon>
        <taxon>ANME-2 cluster</taxon>
        <taxon>Candidatus Methanogasteraceae</taxon>
        <taxon>Candidatus Methanogaster</taxon>
    </lineage>
</organism>